<dbReference type="InterPro" id="IPR042185">
    <property type="entry name" value="Serpin_sf_2"/>
</dbReference>
<comment type="function">
    <text evidence="8">Major transport protein for glucocorticoids and progestins in the blood of almost all vertebrate species.</text>
</comment>
<evidence type="ECO:0000256" key="9">
    <source>
        <dbReference type="ARBA" id="ARBA00039186"/>
    </source>
</evidence>
<evidence type="ECO:0000256" key="1">
    <source>
        <dbReference type="ARBA" id="ARBA00004613"/>
    </source>
</evidence>
<evidence type="ECO:0000256" key="2">
    <source>
        <dbReference type="ARBA" id="ARBA00009500"/>
    </source>
</evidence>
<keyword evidence="7" id="KW-0325">Glycoprotein</keyword>
<evidence type="ECO:0000313" key="16">
    <source>
        <dbReference type="RefSeq" id="XP_004754819.1"/>
    </source>
</evidence>
<dbReference type="GO" id="GO:0005496">
    <property type="term" value="F:steroid binding"/>
    <property type="evidence" value="ECO:0007669"/>
    <property type="project" value="UniProtKB-KW"/>
</dbReference>
<dbReference type="PANTHER" id="PTHR11461">
    <property type="entry name" value="SERINE PROTEASE INHIBITOR, SERPIN"/>
    <property type="match status" value="1"/>
</dbReference>
<keyword evidence="3" id="KW-0813">Transport</keyword>
<dbReference type="RefSeq" id="XP_004754819.1">
    <property type="nucleotide sequence ID" value="XM_004754762.3"/>
</dbReference>
<dbReference type="PROSITE" id="PS00284">
    <property type="entry name" value="SERPIN"/>
    <property type="match status" value="1"/>
</dbReference>
<dbReference type="Pfam" id="PF00079">
    <property type="entry name" value="Serpin"/>
    <property type="match status" value="2"/>
</dbReference>
<reference evidence="16" key="1">
    <citation type="submission" date="2025-08" db="UniProtKB">
        <authorList>
            <consortium name="RefSeq"/>
        </authorList>
    </citation>
    <scope>IDENTIFICATION</scope>
    <source>
        <tissue evidence="16">Brain</tissue>
    </source>
</reference>
<organism evidence="15 16">
    <name type="scientific">Mustela putorius furo</name>
    <name type="common">European domestic ferret</name>
    <name type="synonym">Mustela furo</name>
    <dbReference type="NCBI Taxonomy" id="9669"/>
    <lineage>
        <taxon>Eukaryota</taxon>
        <taxon>Metazoa</taxon>
        <taxon>Chordata</taxon>
        <taxon>Craniata</taxon>
        <taxon>Vertebrata</taxon>
        <taxon>Euteleostomi</taxon>
        <taxon>Mammalia</taxon>
        <taxon>Eutheria</taxon>
        <taxon>Laurasiatheria</taxon>
        <taxon>Carnivora</taxon>
        <taxon>Caniformia</taxon>
        <taxon>Musteloidea</taxon>
        <taxon>Mustelidae</taxon>
        <taxon>Mustelinae</taxon>
        <taxon>Mustela</taxon>
    </lineage>
</organism>
<evidence type="ECO:0000256" key="11">
    <source>
        <dbReference type="ARBA" id="ARBA00043180"/>
    </source>
</evidence>
<dbReference type="OrthoDB" id="671595at2759"/>
<evidence type="ECO:0000256" key="3">
    <source>
        <dbReference type="ARBA" id="ARBA00022448"/>
    </source>
</evidence>
<evidence type="ECO:0000256" key="10">
    <source>
        <dbReference type="ARBA" id="ARBA00041777"/>
    </source>
</evidence>
<feature type="chain" id="PRO_5035932737" description="Corticosteroid-binding globulin" evidence="13">
    <location>
        <begin position="23"/>
        <end position="329"/>
    </location>
</feature>
<dbReference type="GeneID" id="101675610"/>
<keyword evidence="15" id="KW-1185">Reference proteome</keyword>
<keyword evidence="4" id="KW-0964">Secreted</keyword>
<dbReference type="InterPro" id="IPR036186">
    <property type="entry name" value="Serpin_sf"/>
</dbReference>
<evidence type="ECO:0000259" key="14">
    <source>
        <dbReference type="SMART" id="SM00093"/>
    </source>
</evidence>
<name>A0A8U0MU66_MUSPF</name>
<dbReference type="InterPro" id="IPR023795">
    <property type="entry name" value="Serpin_CS"/>
</dbReference>
<evidence type="ECO:0000313" key="15">
    <source>
        <dbReference type="Proteomes" id="UP000000715"/>
    </source>
</evidence>
<dbReference type="Proteomes" id="UP000000715">
    <property type="component" value="Unplaced"/>
</dbReference>
<dbReference type="FunFam" id="2.30.39.10:FF:000002">
    <property type="entry name" value="Serpin family D member 1"/>
    <property type="match status" value="1"/>
</dbReference>
<keyword evidence="6" id="KW-0446">Lipid-binding</keyword>
<feature type="signal peptide" evidence="13">
    <location>
        <begin position="1"/>
        <end position="22"/>
    </location>
</feature>
<dbReference type="Gene3D" id="3.30.497.10">
    <property type="entry name" value="Antithrombin, subunit I, domain 2"/>
    <property type="match status" value="2"/>
</dbReference>
<dbReference type="SUPFAM" id="SSF56574">
    <property type="entry name" value="Serpins"/>
    <property type="match status" value="1"/>
</dbReference>
<protein>
    <recommendedName>
        <fullName evidence="9">Corticosteroid-binding globulin</fullName>
    </recommendedName>
    <alternativeName>
        <fullName evidence="11">Serpin A6</fullName>
    </alternativeName>
    <alternativeName>
        <fullName evidence="10">Transcortin</fullName>
    </alternativeName>
</protein>
<keyword evidence="13" id="KW-0732">Signal</keyword>
<proteinExistence type="inferred from homology"/>
<accession>A0A8U0MU66</accession>
<dbReference type="SMART" id="SM00093">
    <property type="entry name" value="SERPIN"/>
    <property type="match status" value="1"/>
</dbReference>
<dbReference type="InterPro" id="IPR042178">
    <property type="entry name" value="Serpin_sf_1"/>
</dbReference>
<dbReference type="InterPro" id="IPR023796">
    <property type="entry name" value="Serpin_dom"/>
</dbReference>
<dbReference type="PANTHER" id="PTHR11461:SF34">
    <property type="entry name" value="CORTICOSTEROID-BINDING GLOBULIN"/>
    <property type="match status" value="1"/>
</dbReference>
<evidence type="ECO:0000256" key="7">
    <source>
        <dbReference type="ARBA" id="ARBA00023180"/>
    </source>
</evidence>
<evidence type="ECO:0000256" key="4">
    <source>
        <dbReference type="ARBA" id="ARBA00022525"/>
    </source>
</evidence>
<dbReference type="GO" id="GO:0004867">
    <property type="term" value="F:serine-type endopeptidase inhibitor activity"/>
    <property type="evidence" value="ECO:0007669"/>
    <property type="project" value="InterPro"/>
</dbReference>
<feature type="domain" description="Serpin" evidence="14">
    <location>
        <begin position="47"/>
        <end position="328"/>
    </location>
</feature>
<dbReference type="AlphaFoldDB" id="A0A8U0MU66"/>
<evidence type="ECO:0000256" key="12">
    <source>
        <dbReference type="RuleBase" id="RU000411"/>
    </source>
</evidence>
<dbReference type="Gene3D" id="2.30.39.10">
    <property type="entry name" value="Alpha-1-antitrypsin, domain 1"/>
    <property type="match status" value="1"/>
</dbReference>
<gene>
    <name evidence="16" type="primary">LOC101675610</name>
</gene>
<evidence type="ECO:0000256" key="13">
    <source>
        <dbReference type="SAM" id="SignalP"/>
    </source>
</evidence>
<dbReference type="InterPro" id="IPR000215">
    <property type="entry name" value="Serpin_fam"/>
</dbReference>
<sequence>MLLSLCTYFLWLSISDLWTVQAKDPDTDVSTRSPHRDLAPNNVDFAFILYRHLVASAPGRNVFISPVSISMALAMLSLGSCGHTRVQLLQGLGFNLTNISEAEIHQGFKHLHHLFEKESDTMLEMVMGTWEQPFNPGSTREENFYVNETTVVRVPMMVQSGPVKYFQDPVLSCQLVQLEYTGNETVFFVLPEEGKMDTVITALSRDTIQRWSESLTMGSQVNLSIPKVTISGAYNLRTILGAMGIADFLSKEADFSGIAREPQLTLSEVIHKAVLQLDEKGLEGADSPRVMLHTAPEPLTFRFNRPFIVMIFNHFTWSSLFLGKVVNPT</sequence>
<dbReference type="GO" id="GO:0005615">
    <property type="term" value="C:extracellular space"/>
    <property type="evidence" value="ECO:0007669"/>
    <property type="project" value="InterPro"/>
</dbReference>
<keyword evidence="5" id="KW-0754">Steroid-binding</keyword>
<comment type="subcellular location">
    <subcellularLocation>
        <location evidence="1">Secreted</location>
    </subcellularLocation>
</comment>
<evidence type="ECO:0000256" key="6">
    <source>
        <dbReference type="ARBA" id="ARBA00023121"/>
    </source>
</evidence>
<comment type="similarity">
    <text evidence="2 12">Belongs to the serpin family.</text>
</comment>
<evidence type="ECO:0000256" key="8">
    <source>
        <dbReference type="ARBA" id="ARBA00037222"/>
    </source>
</evidence>
<evidence type="ECO:0000256" key="5">
    <source>
        <dbReference type="ARBA" id="ARBA00022665"/>
    </source>
</evidence>